<comment type="caution">
    <text evidence="10">The sequence shown here is derived from an EMBL/GenBank/DDBJ whole genome shotgun (WGS) entry which is preliminary data.</text>
</comment>
<feature type="transmembrane region" description="Helical" evidence="7">
    <location>
        <begin position="113"/>
        <end position="133"/>
    </location>
</feature>
<evidence type="ECO:0000313" key="10">
    <source>
        <dbReference type="EMBL" id="MBO1306955.1"/>
    </source>
</evidence>
<dbReference type="InterPro" id="IPR010920">
    <property type="entry name" value="LSM_dom_sf"/>
</dbReference>
<dbReference type="PANTHER" id="PTHR30460:SF0">
    <property type="entry name" value="MODERATE CONDUCTANCE MECHANOSENSITIVE CHANNEL YBIO"/>
    <property type="match status" value="1"/>
</dbReference>
<evidence type="ECO:0000259" key="8">
    <source>
        <dbReference type="Pfam" id="PF00924"/>
    </source>
</evidence>
<keyword evidence="3" id="KW-1003">Cell membrane</keyword>
<dbReference type="InterPro" id="IPR006685">
    <property type="entry name" value="MscS_channel_2nd"/>
</dbReference>
<dbReference type="Gene3D" id="1.10.287.1260">
    <property type="match status" value="1"/>
</dbReference>
<dbReference type="Proteomes" id="UP000664601">
    <property type="component" value="Unassembled WGS sequence"/>
</dbReference>
<comment type="similarity">
    <text evidence="2">Belongs to the MscS (TC 1.A.23) family.</text>
</comment>
<dbReference type="Gene3D" id="3.30.70.100">
    <property type="match status" value="1"/>
</dbReference>
<dbReference type="PANTHER" id="PTHR30460">
    <property type="entry name" value="MODERATE CONDUCTANCE MECHANOSENSITIVE CHANNEL YBIO"/>
    <property type="match status" value="1"/>
</dbReference>
<name>A0ABS3LBD8_9ENTE</name>
<dbReference type="InterPro" id="IPR023408">
    <property type="entry name" value="MscS_beta-dom_sf"/>
</dbReference>
<dbReference type="Pfam" id="PF21088">
    <property type="entry name" value="MS_channel_1st"/>
    <property type="match status" value="1"/>
</dbReference>
<keyword evidence="11" id="KW-1185">Reference proteome</keyword>
<organism evidence="10 11">
    <name type="scientific">Candidatus Enterococcus moelleringii</name>
    <dbReference type="NCBI Taxonomy" id="2815325"/>
    <lineage>
        <taxon>Bacteria</taxon>
        <taxon>Bacillati</taxon>
        <taxon>Bacillota</taxon>
        <taxon>Bacilli</taxon>
        <taxon>Lactobacillales</taxon>
        <taxon>Enterococcaceae</taxon>
        <taxon>Enterococcus</taxon>
    </lineage>
</organism>
<reference evidence="10 11" key="1">
    <citation type="submission" date="2021-03" db="EMBL/GenBank/DDBJ databases">
        <title>Enterococcal diversity collection.</title>
        <authorList>
            <person name="Gilmore M.S."/>
            <person name="Schwartzman J."/>
            <person name="Van Tyne D."/>
            <person name="Martin M."/>
            <person name="Earl A.M."/>
            <person name="Manson A.L."/>
            <person name="Straub T."/>
            <person name="Salamzade R."/>
            <person name="Saavedra J."/>
            <person name="Lebreton F."/>
            <person name="Prichula J."/>
            <person name="Schaufler K."/>
            <person name="Gaca A."/>
            <person name="Sgardioli B."/>
            <person name="Wagenaar J."/>
            <person name="Strong T."/>
        </authorList>
    </citation>
    <scope>NUCLEOTIDE SEQUENCE [LARGE SCALE GENOMIC DNA]</scope>
    <source>
        <strain evidence="10 11">669A</strain>
    </source>
</reference>
<dbReference type="InterPro" id="IPR049142">
    <property type="entry name" value="MS_channel_1st"/>
</dbReference>
<accession>A0ABS3LBD8</accession>
<gene>
    <name evidence="10" type="ORF">JZO70_12330</name>
</gene>
<keyword evidence="5 7" id="KW-1133">Transmembrane helix</keyword>
<evidence type="ECO:0000256" key="5">
    <source>
        <dbReference type="ARBA" id="ARBA00022989"/>
    </source>
</evidence>
<feature type="domain" description="Mechanosensitive ion channel MscS" evidence="8">
    <location>
        <begin position="140"/>
        <end position="204"/>
    </location>
</feature>
<evidence type="ECO:0000256" key="7">
    <source>
        <dbReference type="SAM" id="Phobius"/>
    </source>
</evidence>
<dbReference type="InterPro" id="IPR045276">
    <property type="entry name" value="YbiO_bact"/>
</dbReference>
<evidence type="ECO:0000256" key="3">
    <source>
        <dbReference type="ARBA" id="ARBA00022475"/>
    </source>
</evidence>
<evidence type="ECO:0000313" key="11">
    <source>
        <dbReference type="Proteomes" id="UP000664601"/>
    </source>
</evidence>
<dbReference type="InterPro" id="IPR011014">
    <property type="entry name" value="MscS_channel_TM-2"/>
</dbReference>
<feature type="transmembrane region" description="Helical" evidence="7">
    <location>
        <begin position="89"/>
        <end position="107"/>
    </location>
</feature>
<sequence length="303" mass="33743">MLFLAIQTTDSTGLDVVDQATEKISAWQRYWQSIDWDAVFSTFISKGITLLAILILFGIIRKAGNFLITQSFDRQKRKVAGSTTRIETIHTLSSNIFSYTLFFFFLYSVLDTIGIPVGSLLAGAGIAGIAIGLGAQGFMNDIITGFFIILEQQIDVGDYIKLVNLQIEGTVTSVGIRMVQLKAADGTVHFVPNRNITTISNLSRAHMQVLIDIRIQPNEGYQEINQLIQKVNDRLGKTYKDEIFDGPNLFGMVDLGNSNYAIRTVMYVTNGRQLPLKEEFLANYVKELTDHGFTIPNNPITLS</sequence>
<dbReference type="Pfam" id="PF00924">
    <property type="entry name" value="MS_channel_2nd"/>
    <property type="match status" value="1"/>
</dbReference>
<keyword evidence="6 7" id="KW-0472">Membrane</keyword>
<keyword evidence="4 7" id="KW-0812">Transmembrane</keyword>
<comment type="subcellular location">
    <subcellularLocation>
        <location evidence="1">Cell membrane</location>
        <topology evidence="1">Multi-pass membrane protein</topology>
    </subcellularLocation>
</comment>
<dbReference type="EMBL" id="JAFREM010000018">
    <property type="protein sequence ID" value="MBO1306955.1"/>
    <property type="molecule type" value="Genomic_DNA"/>
</dbReference>
<evidence type="ECO:0000256" key="4">
    <source>
        <dbReference type="ARBA" id="ARBA00022692"/>
    </source>
</evidence>
<feature type="domain" description="Mechanosensitive ion channel transmembrane helices 2/3" evidence="9">
    <location>
        <begin position="95"/>
        <end position="136"/>
    </location>
</feature>
<dbReference type="SUPFAM" id="SSF82689">
    <property type="entry name" value="Mechanosensitive channel protein MscS (YggB), C-terminal domain"/>
    <property type="match status" value="1"/>
</dbReference>
<evidence type="ECO:0000256" key="2">
    <source>
        <dbReference type="ARBA" id="ARBA00008017"/>
    </source>
</evidence>
<proteinExistence type="inferred from homology"/>
<evidence type="ECO:0000256" key="6">
    <source>
        <dbReference type="ARBA" id="ARBA00023136"/>
    </source>
</evidence>
<evidence type="ECO:0000259" key="9">
    <source>
        <dbReference type="Pfam" id="PF21088"/>
    </source>
</evidence>
<dbReference type="SUPFAM" id="SSF50182">
    <property type="entry name" value="Sm-like ribonucleoproteins"/>
    <property type="match status" value="1"/>
</dbReference>
<dbReference type="RefSeq" id="WP_207673872.1">
    <property type="nucleotide sequence ID" value="NZ_JAFREM010000018.1"/>
</dbReference>
<evidence type="ECO:0000256" key="1">
    <source>
        <dbReference type="ARBA" id="ARBA00004651"/>
    </source>
</evidence>
<dbReference type="Gene3D" id="2.30.30.60">
    <property type="match status" value="1"/>
</dbReference>
<dbReference type="SUPFAM" id="SSF82861">
    <property type="entry name" value="Mechanosensitive channel protein MscS (YggB), transmembrane region"/>
    <property type="match status" value="1"/>
</dbReference>
<protein>
    <submittedName>
        <fullName evidence="10">Mechanosensitive ion channel family protein</fullName>
    </submittedName>
</protein>
<feature type="transmembrane region" description="Helical" evidence="7">
    <location>
        <begin position="48"/>
        <end position="68"/>
    </location>
</feature>
<dbReference type="InterPro" id="IPR011066">
    <property type="entry name" value="MscS_channel_C_sf"/>
</dbReference>